<keyword evidence="1" id="KW-0472">Membrane</keyword>
<gene>
    <name evidence="2" type="ORF">M976_00244</name>
</gene>
<feature type="transmembrane region" description="Helical" evidence="1">
    <location>
        <begin position="27"/>
        <end position="46"/>
    </location>
</feature>
<dbReference type="EMBL" id="LXEQ01000001">
    <property type="protein sequence ID" value="OAT33496.1"/>
    <property type="molecule type" value="Genomic_DNA"/>
</dbReference>
<sequence length="210" mass="23894">MEEKALLVDHYHKTYDLTFSVWESRNMTLLILLAVVGFSTLLTFNVSEAQPLLVDIIAKLCGITDSARIAELRRSFPYGIIQSIFVIIVFYLMLNLYQKTRFIRRSYLYLSGVERDIRATLNLGAHNVSFTREGEFYDKSQSIAGVMTGVSYILILGLLLMSFLGMRLCTDWQTHQFTIFGADLTLTLGITFFYISYACVSLKNKLSSST</sequence>
<dbReference type="RefSeq" id="WP_064540163.1">
    <property type="nucleotide sequence ID" value="NZ_LXEQ01000001.1"/>
</dbReference>
<name>A0ABX2WEM7_9ENTR</name>
<protein>
    <submittedName>
        <fullName evidence="2">Uncharacterized protein</fullName>
    </submittedName>
</protein>
<keyword evidence="3" id="KW-1185">Reference proteome</keyword>
<proteinExistence type="predicted"/>
<evidence type="ECO:0000256" key="1">
    <source>
        <dbReference type="SAM" id="Phobius"/>
    </source>
</evidence>
<organism evidence="2 3">
    <name type="scientific">Buttiauxella ferragutiae ATCC 51602</name>
    <dbReference type="NCBI Taxonomy" id="1354252"/>
    <lineage>
        <taxon>Bacteria</taxon>
        <taxon>Pseudomonadati</taxon>
        <taxon>Pseudomonadota</taxon>
        <taxon>Gammaproteobacteria</taxon>
        <taxon>Enterobacterales</taxon>
        <taxon>Enterobacteriaceae</taxon>
        <taxon>Buttiauxella</taxon>
    </lineage>
</organism>
<evidence type="ECO:0000313" key="2">
    <source>
        <dbReference type="EMBL" id="OAT33496.1"/>
    </source>
</evidence>
<comment type="caution">
    <text evidence="2">The sequence shown here is derived from an EMBL/GenBank/DDBJ whole genome shotgun (WGS) entry which is preliminary data.</text>
</comment>
<feature type="transmembrane region" description="Helical" evidence="1">
    <location>
        <begin position="142"/>
        <end position="165"/>
    </location>
</feature>
<feature type="transmembrane region" description="Helical" evidence="1">
    <location>
        <begin position="76"/>
        <end position="97"/>
    </location>
</feature>
<reference evidence="2 3" key="1">
    <citation type="submission" date="2016-04" db="EMBL/GenBank/DDBJ databases">
        <title>ATOL: Assembling a taxonomically balanced genome-scale reconstruction of the evolutionary history of the Enterobacteriaceae.</title>
        <authorList>
            <person name="Plunkett G.III."/>
            <person name="Neeno-Eckwall E.C."/>
            <person name="Glasner J.D."/>
            <person name="Perna N.T."/>
        </authorList>
    </citation>
    <scope>NUCLEOTIDE SEQUENCE [LARGE SCALE GENOMIC DNA]</scope>
    <source>
        <strain evidence="2 3">ATCC 51602</strain>
    </source>
</reference>
<dbReference type="Proteomes" id="UP000078407">
    <property type="component" value="Unassembled WGS sequence"/>
</dbReference>
<feature type="transmembrane region" description="Helical" evidence="1">
    <location>
        <begin position="177"/>
        <end position="200"/>
    </location>
</feature>
<accession>A0ABX2WEM7</accession>
<keyword evidence="1" id="KW-1133">Transmembrane helix</keyword>
<keyword evidence="1" id="KW-0812">Transmembrane</keyword>
<evidence type="ECO:0000313" key="3">
    <source>
        <dbReference type="Proteomes" id="UP000078407"/>
    </source>
</evidence>